<sequence length="1424" mass="153266">MLYASPSRLKQLAPGQPRFVLDVSSRIHRTSKPQSDCQTTVSRVRRSIPALAGHGKRMAKLASAWISDVAKAASQPGARQSAREAAALHLGAVELLRAESECCHTHDLEVPPGFTHRATFLLSPLFIVSQAVVSQVSPSILCADGAAAAAAQEPLTESEVQREKRWLHALVRSAATLSAQSLSPLALSGSEGQASHSVSEDSVIPPRPVQPSLVRDATPGPALTASHASAWLQHRQRRCSNCLVRRLGCIDVDTKPQDAFIVLLSSHGPHQPPLPFLDPIGFHRFLRQLDDNVSYLSFSASPSSSSSSGQSPKHPSRSSSSACTDLGITGPRRIASGPIKSAHPGSLASVCAPAFAVGMAFYPDAQPVMGAYHHGPEAGFGMGLYPHHDPQQSANIPTVYPFVDAAGQTHIYHSHSYAHGSAAPGHPDHGVWQAPQAPRLSAAAARAGRQPTWGYAVPAYAPAHAATAWCAQALALPHPSQQPRTHQQLEHQLLVQHHMAKAHERQNGAPLYPSAFAQNGYQGHHHQHPPQYSHAHHSHHYPNDPHHSRLPSNQYQQRYPHHAHGADASAAHDRYADRRQRDSWNSDAYHRDGRASDYAGRDWSDWHNTASSHRGSVPHLPHPGQAYGDHAYGPAVHRNSDDASLGAQHAWPAHHDAHGAAPAHGWDRAPHYARYASSMAHEAYHRSDASSRDYPSFEGGGHRFYPSQPFDREERPRDAFSTSRSGDAHAWQPSMREEPQHFAPDETRGHGEEGRWPEQTRQTHDVAALTAAADQEGVPAEGASDAASGPPPSSPDSLDKSALPIAAIGAQLIWNACTALFDPDLLAEAHETSDEAMDEDDEEVMSPEAESMPSSSSTPSLNTPDMSPWSSTVLDRPAQAPSSGDWNAFRSPFGPDRMPQLRPQAHSFTFGSDAASSHDDLHRMAVGAERARSALAKEAASAKRSRQGSGHSDAFTRHSSGASTASSSEPGTPASLVLESPALSSTISAHSVETARSPLHVGLGMSLDRSRSESAIRSRRSSSKASTKAPCSKWSGRMRDNVVAVLRLVSPDWRWSNNDHLFVSLSESLSAASAEAASSRSPNSQSHGRPGRDSVASIVTSYANEPSPAFRRFVHQVLAQTLLSPTAFLLGILNALRLLIMAQLPDGSIDPVVLGLFAQPTSAAPFKLFTLGMMIANKHLDDNTFLNKTWNEVTGIPLAELNQTEAWFLKKCNYEVTVPDETWIGFLHRLQTWEEKRSSRGKHRDHESSQRLLLVLDEALGYFDAIPALRLDGDITLDAATPHKARAASPVDMWAKSHHRAASLAVLEGGEQHCRSAPAAATHTSQRSQAQEQGQGLARAASHVSRASLAMENPSALLMRSSSDYLGTGGAFKEMDGVDGESGKLANGTMSGPLMPSALLAGSRSLFQHSGVFGALSTSGWAHH</sequence>
<reference evidence="3" key="1">
    <citation type="journal article" date="2013" name="Genome Announc.">
        <title>Genome sequence of the basidiomycetous yeast Pseudozyma antarctica T-34, a producer of the glycolipid biosurfactants mannosylerythritol lipids.</title>
        <authorList>
            <person name="Morita T."/>
            <person name="Koike H."/>
            <person name="Koyama Y."/>
            <person name="Hagiwara H."/>
            <person name="Ito E."/>
            <person name="Fukuoka T."/>
            <person name="Imura T."/>
            <person name="Machida M."/>
            <person name="Kitamoto D."/>
        </authorList>
    </citation>
    <scope>NUCLEOTIDE SEQUENCE [LARGE SCALE GENOMIC DNA]</scope>
    <source>
        <strain evidence="3">T-34</strain>
    </source>
</reference>
<feature type="compositionally biased region" description="Basic and acidic residues" evidence="1">
    <location>
        <begin position="570"/>
        <end position="581"/>
    </location>
</feature>
<feature type="compositionally biased region" description="Basic residues" evidence="1">
    <location>
        <begin position="523"/>
        <end position="540"/>
    </location>
</feature>
<dbReference type="PANTHER" id="PTHR15615">
    <property type="match status" value="1"/>
</dbReference>
<feature type="region of interest" description="Disordered" evidence="1">
    <location>
        <begin position="930"/>
        <end position="976"/>
    </location>
</feature>
<feature type="region of interest" description="Disordered" evidence="1">
    <location>
        <begin position="510"/>
        <end position="581"/>
    </location>
</feature>
<feature type="compositionally biased region" description="Basic and acidic residues" evidence="1">
    <location>
        <begin position="735"/>
        <end position="763"/>
    </location>
</feature>
<feature type="compositionally biased region" description="Low complexity" evidence="1">
    <location>
        <begin position="846"/>
        <end position="860"/>
    </location>
</feature>
<feature type="compositionally biased region" description="Polar residues" evidence="1">
    <location>
        <begin position="861"/>
        <end position="873"/>
    </location>
</feature>
<organism evidence="2 3">
    <name type="scientific">Pseudozyma antarctica (strain T-34)</name>
    <name type="common">Yeast</name>
    <name type="synonym">Candida antarctica</name>
    <dbReference type="NCBI Taxonomy" id="1151754"/>
    <lineage>
        <taxon>Eukaryota</taxon>
        <taxon>Fungi</taxon>
        <taxon>Dikarya</taxon>
        <taxon>Basidiomycota</taxon>
        <taxon>Ustilaginomycotina</taxon>
        <taxon>Ustilaginomycetes</taxon>
        <taxon>Ustilaginales</taxon>
        <taxon>Ustilaginaceae</taxon>
        <taxon>Moesziomyces</taxon>
    </lineage>
</organism>
<dbReference type="CDD" id="cd20557">
    <property type="entry name" value="CYCLIN_ScPCL1-like"/>
    <property type="match status" value="1"/>
</dbReference>
<accession>M9LRL1</accession>
<dbReference type="Gene3D" id="1.10.472.10">
    <property type="entry name" value="Cyclin-like"/>
    <property type="match status" value="1"/>
</dbReference>
<feature type="region of interest" description="Disordered" evidence="1">
    <location>
        <begin position="610"/>
        <end position="665"/>
    </location>
</feature>
<dbReference type="OrthoDB" id="244495at2759"/>
<feature type="compositionally biased region" description="Low complexity" evidence="1">
    <location>
        <begin position="779"/>
        <end position="788"/>
    </location>
</feature>
<dbReference type="GO" id="GO:0005634">
    <property type="term" value="C:nucleus"/>
    <property type="evidence" value="ECO:0007669"/>
    <property type="project" value="TreeGrafter"/>
</dbReference>
<evidence type="ECO:0000313" key="3">
    <source>
        <dbReference type="Proteomes" id="UP000011976"/>
    </source>
</evidence>
<dbReference type="EMBL" id="DF196784">
    <property type="protein sequence ID" value="GAC75761.1"/>
    <property type="molecule type" value="Genomic_DNA"/>
</dbReference>
<evidence type="ECO:0000256" key="1">
    <source>
        <dbReference type="SAM" id="MobiDB-lite"/>
    </source>
</evidence>
<dbReference type="Proteomes" id="UP000011976">
    <property type="component" value="Unassembled WGS sequence"/>
</dbReference>
<dbReference type="STRING" id="1151754.M9LRL1"/>
<feature type="region of interest" description="Disordered" evidence="1">
    <location>
        <begin position="1003"/>
        <end position="1033"/>
    </location>
</feature>
<dbReference type="Pfam" id="PF08613">
    <property type="entry name" value="Cyclin"/>
    <property type="match status" value="1"/>
</dbReference>
<evidence type="ECO:0008006" key="4">
    <source>
        <dbReference type="Google" id="ProtNLM"/>
    </source>
</evidence>
<feature type="region of interest" description="Disordered" evidence="1">
    <location>
        <begin position="775"/>
        <end position="800"/>
    </location>
</feature>
<dbReference type="PANTHER" id="PTHR15615:SF27">
    <property type="entry name" value="PHO85 CYCLIN CLG1"/>
    <property type="match status" value="1"/>
</dbReference>
<evidence type="ECO:0000313" key="2">
    <source>
        <dbReference type="EMBL" id="GAC75761.1"/>
    </source>
</evidence>
<proteinExistence type="predicted"/>
<dbReference type="GO" id="GO:0000307">
    <property type="term" value="C:cyclin-dependent protein kinase holoenzyme complex"/>
    <property type="evidence" value="ECO:0007669"/>
    <property type="project" value="TreeGrafter"/>
</dbReference>
<feature type="compositionally biased region" description="Acidic residues" evidence="1">
    <location>
        <begin position="834"/>
        <end position="845"/>
    </location>
</feature>
<name>M9LRL1_PSEA3</name>
<dbReference type="GO" id="GO:0019901">
    <property type="term" value="F:protein kinase binding"/>
    <property type="evidence" value="ECO:0007669"/>
    <property type="project" value="InterPro"/>
</dbReference>
<feature type="compositionally biased region" description="Polar residues" evidence="1">
    <location>
        <begin position="1322"/>
        <end position="1334"/>
    </location>
</feature>
<protein>
    <recommendedName>
        <fullName evidence="4">Cyclin N-terminal domain-containing protein</fullName>
    </recommendedName>
</protein>
<dbReference type="InterPro" id="IPR013922">
    <property type="entry name" value="Cyclin_PHO80-like"/>
</dbReference>
<gene>
    <name evidence="2" type="ORF">PANT_18c00051</name>
</gene>
<feature type="compositionally biased region" description="Low complexity" evidence="1">
    <location>
        <begin position="300"/>
        <end position="321"/>
    </location>
</feature>
<feature type="region of interest" description="Disordered" evidence="1">
    <location>
        <begin position="686"/>
        <end position="763"/>
    </location>
</feature>
<feature type="region of interest" description="Disordered" evidence="1">
    <location>
        <begin position="832"/>
        <end position="903"/>
    </location>
</feature>
<feature type="compositionally biased region" description="Low complexity" evidence="1">
    <location>
        <begin position="959"/>
        <end position="975"/>
    </location>
</feature>
<dbReference type="GO" id="GO:0016538">
    <property type="term" value="F:cyclin-dependent protein serine/threonine kinase regulator activity"/>
    <property type="evidence" value="ECO:0007669"/>
    <property type="project" value="TreeGrafter"/>
</dbReference>
<feature type="region of interest" description="Disordered" evidence="1">
    <location>
        <begin position="300"/>
        <end position="327"/>
    </location>
</feature>
<feature type="region of interest" description="Disordered" evidence="1">
    <location>
        <begin position="1315"/>
        <end position="1337"/>
    </location>
</feature>